<dbReference type="GO" id="GO:0016874">
    <property type="term" value="F:ligase activity"/>
    <property type="evidence" value="ECO:0007669"/>
    <property type="project" value="UniProtKB-KW"/>
</dbReference>
<dbReference type="InterPro" id="IPR036420">
    <property type="entry name" value="BRCT_dom_sf"/>
</dbReference>
<dbReference type="Pfam" id="PF12826">
    <property type="entry name" value="HHH_2"/>
    <property type="match status" value="1"/>
</dbReference>
<dbReference type="CDD" id="cd17748">
    <property type="entry name" value="BRCT_DNA_ligase_like"/>
    <property type="match status" value="1"/>
</dbReference>
<proteinExistence type="predicted"/>
<dbReference type="Pfam" id="PF03119">
    <property type="entry name" value="DNA_ligase_ZBD"/>
    <property type="match status" value="1"/>
</dbReference>
<dbReference type="Gene3D" id="6.20.10.30">
    <property type="match status" value="1"/>
</dbReference>
<dbReference type="SUPFAM" id="SSF47781">
    <property type="entry name" value="RuvA domain 2-like"/>
    <property type="match status" value="1"/>
</dbReference>
<dbReference type="SUPFAM" id="SSF50249">
    <property type="entry name" value="Nucleic acid-binding proteins"/>
    <property type="match status" value="1"/>
</dbReference>
<dbReference type="InterPro" id="IPR041663">
    <property type="entry name" value="DisA/LigA_HHH"/>
</dbReference>
<organism evidence="9 10">
    <name type="scientific">Mycobacterium ulcerans str. Harvey</name>
    <dbReference type="NCBI Taxonomy" id="1299332"/>
    <lineage>
        <taxon>Bacteria</taxon>
        <taxon>Bacillati</taxon>
        <taxon>Actinomycetota</taxon>
        <taxon>Actinomycetes</taxon>
        <taxon>Mycobacteriales</taxon>
        <taxon>Mycobacteriaceae</taxon>
        <taxon>Mycobacterium</taxon>
        <taxon>Mycobacterium ulcerans group</taxon>
    </lineage>
</organism>
<dbReference type="SMART" id="SM00292">
    <property type="entry name" value="BRCT"/>
    <property type="match status" value="1"/>
</dbReference>
<dbReference type="NCBIfam" id="NF005932">
    <property type="entry name" value="PRK07956.1"/>
    <property type="match status" value="1"/>
</dbReference>
<evidence type="ECO:0000259" key="8">
    <source>
        <dbReference type="PROSITE" id="PS50172"/>
    </source>
</evidence>
<dbReference type="Pfam" id="PF03120">
    <property type="entry name" value="OB_DNA_ligase"/>
    <property type="match status" value="1"/>
</dbReference>
<keyword evidence="3" id="KW-0479">Metal-binding</keyword>
<evidence type="ECO:0000313" key="9">
    <source>
        <dbReference type="EMBL" id="EUA90318.1"/>
    </source>
</evidence>
<dbReference type="SUPFAM" id="SSF52113">
    <property type="entry name" value="BRCT domain"/>
    <property type="match status" value="1"/>
</dbReference>
<evidence type="ECO:0000256" key="5">
    <source>
        <dbReference type="ARBA" id="ARBA00022833"/>
    </source>
</evidence>
<dbReference type="InterPro" id="IPR012340">
    <property type="entry name" value="NA-bd_OB-fold"/>
</dbReference>
<accession>A0ABP3AGF8</accession>
<evidence type="ECO:0000256" key="4">
    <source>
        <dbReference type="ARBA" id="ARBA00022763"/>
    </source>
</evidence>
<dbReference type="Gene3D" id="3.40.50.10190">
    <property type="entry name" value="BRCT domain"/>
    <property type="match status" value="1"/>
</dbReference>
<name>A0ABP3AGF8_MYCUL</name>
<keyword evidence="1 9" id="KW-0436">Ligase</keyword>
<dbReference type="Gene3D" id="1.10.150.20">
    <property type="entry name" value="5' to 3' exonuclease, C-terminal subdomain"/>
    <property type="match status" value="2"/>
</dbReference>
<dbReference type="InterPro" id="IPR001357">
    <property type="entry name" value="BRCT_dom"/>
</dbReference>
<evidence type="ECO:0000256" key="6">
    <source>
        <dbReference type="ARBA" id="ARBA00023027"/>
    </source>
</evidence>
<dbReference type="InterPro" id="IPR004150">
    <property type="entry name" value="NAD_DNA_ligase_OB"/>
</dbReference>
<keyword evidence="4" id="KW-0227">DNA damage</keyword>
<keyword evidence="6" id="KW-0520">NAD</keyword>
<dbReference type="Proteomes" id="UP000020681">
    <property type="component" value="Unassembled WGS sequence"/>
</dbReference>
<dbReference type="PROSITE" id="PS50172">
    <property type="entry name" value="BRCT"/>
    <property type="match status" value="1"/>
</dbReference>
<evidence type="ECO:0000256" key="2">
    <source>
        <dbReference type="ARBA" id="ARBA00022705"/>
    </source>
</evidence>
<dbReference type="EMBL" id="JAOL01000105">
    <property type="protein sequence ID" value="EUA90318.1"/>
    <property type="molecule type" value="Genomic_DNA"/>
</dbReference>
<dbReference type="SMART" id="SM00532">
    <property type="entry name" value="LIGANc"/>
    <property type="match status" value="1"/>
</dbReference>
<keyword evidence="10" id="KW-1185">Reference proteome</keyword>
<reference evidence="9 10" key="1">
    <citation type="submission" date="2014-01" db="EMBL/GenBank/DDBJ databases">
        <authorList>
            <person name="Dobos K."/>
            <person name="Lenaerts A."/>
            <person name="Ordway D."/>
            <person name="DeGroote M.A."/>
            <person name="Parker T."/>
            <person name="Sizemore C."/>
            <person name="Tallon L.J."/>
            <person name="Sadzewicz L.K."/>
            <person name="Sengamalay N."/>
            <person name="Fraser C.M."/>
            <person name="Hine E."/>
            <person name="Shefchek K.A."/>
            <person name="Das S.P."/>
            <person name="Tettelin H."/>
        </authorList>
    </citation>
    <scope>NUCLEOTIDE SEQUENCE [LARGE SCALE GENOMIC DNA]</scope>
    <source>
        <strain evidence="9 10">Harvey</strain>
    </source>
</reference>
<evidence type="ECO:0000256" key="3">
    <source>
        <dbReference type="ARBA" id="ARBA00022723"/>
    </source>
</evidence>
<dbReference type="InterPro" id="IPR004149">
    <property type="entry name" value="Znf_DNAligase_C4"/>
</dbReference>
<evidence type="ECO:0000256" key="1">
    <source>
        <dbReference type="ARBA" id="ARBA00022598"/>
    </source>
</evidence>
<sequence>MTPVKVAGSTVAQATLHNASEVKRKGVLIGDTVVIRKAGDVIPEVLGPVVDLRDGSEREFVMPTTCPECGTPLAPEKEGDADIRCPNTRSCPGQLRERVFHVSSRNALDIEMLGYEAGAALLSARVIGDEGDLFGLTEEELLRTDLFRTKAGDLSANGRRLLANLDKAKAAPLWRVLVALSIRHVGPTAARALATEFGSIDAIVAATTEQLAAVEGVGPTIASAVSEWFTVDWHREIVERWRAAGVRMADERDDSVPRTLAGVTVVVTGSLPGFSRDEAKEAIVTRGGKAAGSVSKKTSYVVAGDAPGSKYDKAVELGVPILDEDGFRKLLEQGPPAEVGEPT</sequence>
<evidence type="ECO:0000313" key="10">
    <source>
        <dbReference type="Proteomes" id="UP000020681"/>
    </source>
</evidence>
<dbReference type="InterPro" id="IPR013840">
    <property type="entry name" value="DNAligase_N"/>
</dbReference>
<evidence type="ECO:0000256" key="7">
    <source>
        <dbReference type="ARBA" id="ARBA00023204"/>
    </source>
</evidence>
<keyword evidence="2" id="KW-0235">DNA replication</keyword>
<dbReference type="InterPro" id="IPR010994">
    <property type="entry name" value="RuvA_2-like"/>
</dbReference>
<comment type="caution">
    <text evidence="9">The sequence shown here is derived from an EMBL/GenBank/DDBJ whole genome shotgun (WGS) entry which is preliminary data.</text>
</comment>
<keyword evidence="7" id="KW-0234">DNA repair</keyword>
<protein>
    <submittedName>
        <fullName evidence="9">NAD-dependent DNA ligase OB-fold domain protein</fullName>
    </submittedName>
</protein>
<keyword evidence="5" id="KW-0862">Zinc</keyword>
<dbReference type="Pfam" id="PF00533">
    <property type="entry name" value="BRCT"/>
    <property type="match status" value="1"/>
</dbReference>
<gene>
    <name evidence="9" type="ORF">I551_3054</name>
</gene>
<dbReference type="Gene3D" id="2.40.50.140">
    <property type="entry name" value="Nucleic acid-binding proteins"/>
    <property type="match status" value="1"/>
</dbReference>
<feature type="domain" description="BRCT" evidence="8">
    <location>
        <begin position="255"/>
        <end position="334"/>
    </location>
</feature>